<organism evidence="2 3">
    <name type="scientific">Sphingobium yanoikuyae</name>
    <name type="common">Sphingomonas yanoikuyae</name>
    <dbReference type="NCBI Taxonomy" id="13690"/>
    <lineage>
        <taxon>Bacteria</taxon>
        <taxon>Pseudomonadati</taxon>
        <taxon>Pseudomonadota</taxon>
        <taxon>Alphaproteobacteria</taxon>
        <taxon>Sphingomonadales</taxon>
        <taxon>Sphingomonadaceae</taxon>
        <taxon>Sphingobium</taxon>
    </lineage>
</organism>
<dbReference type="Proteomes" id="UP000502611">
    <property type="component" value="Chromosome"/>
</dbReference>
<sequence length="255" mass="27421">MKPMLSMLALLAVLPSLATAKDQVYATSKSVDNQLALTQDPAKAYILLRSDDPSSLMLMRIADAADQARYDAARAEALAEEHEKYLGRLKAYERDNKGGTIERPVEPAEANFVYPSFGEAATVTLGGGGRFAKGSNGYSVYLQEITPGSYRIYGMGPIMQGLGACYCMGSVRFEAKAGEVTDLGTLTGVNALTPVTAEVATDPRLAQWTIRPARYRAVGKLPNFHGVPVTRIMPIAGVLAYDRDRIIDLAATPAE</sequence>
<dbReference type="AlphaFoldDB" id="A0A6M4G7J4"/>
<reference evidence="2 3" key="1">
    <citation type="submission" date="2020-04" db="EMBL/GenBank/DDBJ databases">
        <title>The Whole Genome Analysis of High salt-tolerant Sphingobium yanoikuyae YC-XJ2 with Aryl organophosphorus flame retardants (aryl-OPFRs)-degrading capacity and characteristics of Related phosphotriesterase.</title>
        <authorList>
            <person name="Li X."/>
        </authorList>
    </citation>
    <scope>NUCLEOTIDE SEQUENCE [LARGE SCALE GENOMIC DNA]</scope>
    <source>
        <strain evidence="2 3">YC-XJ2</strain>
    </source>
</reference>
<gene>
    <name evidence="2" type="ORF">HH800_13540</name>
</gene>
<proteinExistence type="predicted"/>
<accession>A0A6M4G7J4</accession>
<evidence type="ECO:0000313" key="3">
    <source>
        <dbReference type="Proteomes" id="UP000502611"/>
    </source>
</evidence>
<evidence type="ECO:0000256" key="1">
    <source>
        <dbReference type="SAM" id="SignalP"/>
    </source>
</evidence>
<dbReference type="RefSeq" id="WP_169861398.1">
    <property type="nucleotide sequence ID" value="NZ_CP053021.1"/>
</dbReference>
<name>A0A6M4G7J4_SPHYA</name>
<feature type="signal peptide" evidence="1">
    <location>
        <begin position="1"/>
        <end position="20"/>
    </location>
</feature>
<protein>
    <recommendedName>
        <fullName evidence="4">DUF4893 domain-containing protein</fullName>
    </recommendedName>
</protein>
<dbReference type="EMBL" id="CP053021">
    <property type="protein sequence ID" value="QJR03101.1"/>
    <property type="molecule type" value="Genomic_DNA"/>
</dbReference>
<evidence type="ECO:0000313" key="2">
    <source>
        <dbReference type="EMBL" id="QJR03101.1"/>
    </source>
</evidence>
<keyword evidence="1" id="KW-0732">Signal</keyword>
<feature type="chain" id="PRO_5026676482" description="DUF4893 domain-containing protein" evidence="1">
    <location>
        <begin position="21"/>
        <end position="255"/>
    </location>
</feature>
<evidence type="ECO:0008006" key="4">
    <source>
        <dbReference type="Google" id="ProtNLM"/>
    </source>
</evidence>